<feature type="domain" description="AMP-dependent synthetase/ligase" evidence="2">
    <location>
        <begin position="21"/>
        <end position="362"/>
    </location>
</feature>
<feature type="domain" description="AMP-binding enzyme C-terminal" evidence="3">
    <location>
        <begin position="413"/>
        <end position="488"/>
    </location>
</feature>
<dbReference type="Proteomes" id="UP000322545">
    <property type="component" value="Unassembled WGS sequence"/>
</dbReference>
<proteinExistence type="inferred from homology"/>
<dbReference type="GO" id="GO:0006631">
    <property type="term" value="P:fatty acid metabolic process"/>
    <property type="evidence" value="ECO:0007669"/>
    <property type="project" value="TreeGrafter"/>
</dbReference>
<dbReference type="Pfam" id="PF13193">
    <property type="entry name" value="AMP-binding_C"/>
    <property type="match status" value="1"/>
</dbReference>
<reference evidence="4 5" key="1">
    <citation type="submission" date="2016-11" db="EMBL/GenBank/DDBJ databases">
        <authorList>
            <person name="Varghese N."/>
            <person name="Submissions S."/>
        </authorList>
    </citation>
    <scope>NUCLEOTIDE SEQUENCE [LARGE SCALE GENOMIC DNA]</scope>
    <source>
        <strain evidence="4 5">DSM 28249</strain>
    </source>
</reference>
<sequence>MANTLYDNLFGKHAGNTATFLHLPSGGTISYAAFLGTAARIANAVTAMGLQPGDRVAAQVAKSPEALALYAACVQAGLIFLPLNTAYTVDELSYFIENSGARLIVCDGAKTGEIAPMAEGLSARVATLNADGSGSLMEQAADQPETFETVARDKDDLAAFLYTSGTTGRSKGAMLTHENLLSNTQVLVDHWRFTGEDVLLHALPIFHTHGLFVATNIILSVGGEMIFLPKFDADEVIAWLPKATSMMGVPTFYTRLLDDERFTGDLVRHMRLFISGSAPLLAETHVQFEERTGHRILERYGMTETNMNTSNPYDGERRAGTVGFALPGVELKITDPETGETLPDGEIGQIEVRGPNVFKGYWQMPEKTAAELREDGFFITGDLGKIDEDGYIHIVGRNKDLIISGGYNIYPKEIELLLDEQPGVLESAVVGVPHPDFGETVLGVIVPEKNEQPDLDAIMEAAKKSLARFKHPRKLVVMDALPRNTMGKVQKNVLREDFKEMFAPA</sequence>
<evidence type="ECO:0000256" key="1">
    <source>
        <dbReference type="ARBA" id="ARBA00006432"/>
    </source>
</evidence>
<evidence type="ECO:0000259" key="3">
    <source>
        <dbReference type="Pfam" id="PF13193"/>
    </source>
</evidence>
<dbReference type="Gene3D" id="3.40.50.12780">
    <property type="entry name" value="N-terminal domain of ligase-like"/>
    <property type="match status" value="1"/>
</dbReference>
<evidence type="ECO:0000313" key="4">
    <source>
        <dbReference type="EMBL" id="SHM33654.1"/>
    </source>
</evidence>
<dbReference type="SUPFAM" id="SSF56801">
    <property type="entry name" value="Acetyl-CoA synthetase-like"/>
    <property type="match status" value="1"/>
</dbReference>
<dbReference type="PROSITE" id="PS00455">
    <property type="entry name" value="AMP_BINDING"/>
    <property type="match status" value="1"/>
</dbReference>
<name>A0A1M7HYS4_9RHOB</name>
<dbReference type="InterPro" id="IPR020845">
    <property type="entry name" value="AMP-binding_CS"/>
</dbReference>
<dbReference type="Pfam" id="PF00501">
    <property type="entry name" value="AMP-binding"/>
    <property type="match status" value="1"/>
</dbReference>
<protein>
    <submittedName>
        <fullName evidence="4">Malonyl-CoA/methylmalonyl-CoA synthetase</fullName>
    </submittedName>
</protein>
<comment type="similarity">
    <text evidence="1">Belongs to the ATP-dependent AMP-binding enzyme family.</text>
</comment>
<keyword evidence="5" id="KW-1185">Reference proteome</keyword>
<dbReference type="GO" id="GO:0031956">
    <property type="term" value="F:medium-chain fatty acid-CoA ligase activity"/>
    <property type="evidence" value="ECO:0007669"/>
    <property type="project" value="TreeGrafter"/>
</dbReference>
<evidence type="ECO:0000259" key="2">
    <source>
        <dbReference type="Pfam" id="PF00501"/>
    </source>
</evidence>
<dbReference type="PANTHER" id="PTHR43201:SF8">
    <property type="entry name" value="ACYL-COA SYNTHETASE FAMILY MEMBER 3"/>
    <property type="match status" value="1"/>
</dbReference>
<gene>
    <name evidence="4" type="ORF">SAMN05443432_106200</name>
</gene>
<dbReference type="InterPro" id="IPR025110">
    <property type="entry name" value="AMP-bd_C"/>
</dbReference>
<dbReference type="PANTHER" id="PTHR43201">
    <property type="entry name" value="ACYL-COA SYNTHETASE"/>
    <property type="match status" value="1"/>
</dbReference>
<evidence type="ECO:0000313" key="5">
    <source>
        <dbReference type="Proteomes" id="UP000322545"/>
    </source>
</evidence>
<dbReference type="InterPro" id="IPR000873">
    <property type="entry name" value="AMP-dep_synth/lig_dom"/>
</dbReference>
<dbReference type="InterPro" id="IPR042099">
    <property type="entry name" value="ANL_N_sf"/>
</dbReference>
<dbReference type="CDD" id="cd05941">
    <property type="entry name" value="MCS"/>
    <property type="match status" value="1"/>
</dbReference>
<dbReference type="AlphaFoldDB" id="A0A1M7HYS4"/>
<dbReference type="NCBIfam" id="NF005702">
    <property type="entry name" value="PRK07514.1"/>
    <property type="match status" value="1"/>
</dbReference>
<dbReference type="Gene3D" id="3.30.300.30">
    <property type="match status" value="1"/>
</dbReference>
<dbReference type="EMBL" id="FRCB01000006">
    <property type="protein sequence ID" value="SHM33654.1"/>
    <property type="molecule type" value="Genomic_DNA"/>
</dbReference>
<dbReference type="RefSeq" id="WP_149780011.1">
    <property type="nucleotide sequence ID" value="NZ_FRCB01000006.1"/>
</dbReference>
<organism evidence="4 5">
    <name type="scientific">Roseovarius litoreus</name>
    <dbReference type="NCBI Taxonomy" id="1155722"/>
    <lineage>
        <taxon>Bacteria</taxon>
        <taxon>Pseudomonadati</taxon>
        <taxon>Pseudomonadota</taxon>
        <taxon>Alphaproteobacteria</taxon>
        <taxon>Rhodobacterales</taxon>
        <taxon>Roseobacteraceae</taxon>
        <taxon>Roseovarius</taxon>
    </lineage>
</organism>
<accession>A0A1M7HYS4</accession>
<dbReference type="InterPro" id="IPR045851">
    <property type="entry name" value="AMP-bd_C_sf"/>
</dbReference>